<evidence type="ECO:0000256" key="3">
    <source>
        <dbReference type="ARBA" id="ARBA00022771"/>
    </source>
</evidence>
<feature type="zinc finger region" description="C3H1-type" evidence="5">
    <location>
        <begin position="280"/>
        <end position="307"/>
    </location>
</feature>
<gene>
    <name evidence="8" type="ORF">AMK59_4149</name>
</gene>
<feature type="region of interest" description="Disordered" evidence="6">
    <location>
        <begin position="684"/>
        <end position="745"/>
    </location>
</feature>
<dbReference type="SMART" id="SM00356">
    <property type="entry name" value="ZnF_C3H1"/>
    <property type="match status" value="3"/>
</dbReference>
<feature type="domain" description="C3H1-type" evidence="7">
    <location>
        <begin position="337"/>
        <end position="360"/>
    </location>
</feature>
<evidence type="ECO:0000313" key="8">
    <source>
        <dbReference type="EMBL" id="KRT83414.1"/>
    </source>
</evidence>
<feature type="region of interest" description="Disordered" evidence="6">
    <location>
        <begin position="75"/>
        <end position="95"/>
    </location>
</feature>
<feature type="compositionally biased region" description="Basic and acidic residues" evidence="6">
    <location>
        <begin position="160"/>
        <end position="171"/>
    </location>
</feature>
<feature type="region of interest" description="Disordered" evidence="6">
    <location>
        <begin position="644"/>
        <end position="667"/>
    </location>
</feature>
<keyword evidence="4 5" id="KW-0862">Zinc</keyword>
<dbReference type="AlphaFoldDB" id="A0A0T6B7X9"/>
<dbReference type="PROSITE" id="PS50103">
    <property type="entry name" value="ZF_C3H1"/>
    <property type="match status" value="3"/>
</dbReference>
<feature type="compositionally biased region" description="Basic residues" evidence="6">
    <location>
        <begin position="172"/>
        <end position="187"/>
    </location>
</feature>
<feature type="region of interest" description="Disordered" evidence="6">
    <location>
        <begin position="437"/>
        <end position="504"/>
    </location>
</feature>
<feature type="compositionally biased region" description="Basic and acidic residues" evidence="6">
    <location>
        <begin position="234"/>
        <end position="243"/>
    </location>
</feature>
<dbReference type="GO" id="GO:0005634">
    <property type="term" value="C:nucleus"/>
    <property type="evidence" value="ECO:0007669"/>
    <property type="project" value="TreeGrafter"/>
</dbReference>
<evidence type="ECO:0000256" key="1">
    <source>
        <dbReference type="ARBA" id="ARBA00022723"/>
    </source>
</evidence>
<feature type="region of interest" description="Disordered" evidence="6">
    <location>
        <begin position="1"/>
        <end position="36"/>
    </location>
</feature>
<feature type="zinc finger region" description="C3H1-type" evidence="5">
    <location>
        <begin position="309"/>
        <end position="336"/>
    </location>
</feature>
<feature type="compositionally biased region" description="Basic and acidic residues" evidence="6">
    <location>
        <begin position="645"/>
        <end position="660"/>
    </location>
</feature>
<feature type="domain" description="C3H1-type" evidence="7">
    <location>
        <begin position="280"/>
        <end position="307"/>
    </location>
</feature>
<organism evidence="8 9">
    <name type="scientific">Oryctes borbonicus</name>
    <dbReference type="NCBI Taxonomy" id="1629725"/>
    <lineage>
        <taxon>Eukaryota</taxon>
        <taxon>Metazoa</taxon>
        <taxon>Ecdysozoa</taxon>
        <taxon>Arthropoda</taxon>
        <taxon>Hexapoda</taxon>
        <taxon>Insecta</taxon>
        <taxon>Pterygota</taxon>
        <taxon>Neoptera</taxon>
        <taxon>Endopterygota</taxon>
        <taxon>Coleoptera</taxon>
        <taxon>Polyphaga</taxon>
        <taxon>Scarabaeiformia</taxon>
        <taxon>Scarabaeidae</taxon>
        <taxon>Dynastinae</taxon>
        <taxon>Oryctes</taxon>
    </lineage>
</organism>
<sequence>MALVCDIKSESKVEPPTETETNEDLEDGEIEDDDEEIPALTQIEIPLPQPPKPPPIAEKIFPVVETKHEKYVRIKYERARPKHDEKKKGHLTEAEKSVMFLHKLERMEREKRDKYRREPGRSTTMWRIWRDFSYQGFFLSVDDFASNIEKAIANVLKKEKPNDEEQEDDKRGRKRKKKDKDRKKKQRKSDFSPKSDELDEIEMLNIRGGSPEHRPNKDNSPRTEDTLSDDTDYSSEKSGDERERRRREKRDRKMRNRGRDRRLMDNNRENKNKMMEQQPKDSPQLCVYYLQGKCQKGDDCQYSHESQPPMKWELCKFYLNDCCAKGDKCLYMHSDFPCKFYHTGQPCLEGENCKFAHGKPLSERLKQILFKHIETAPKDILGRFPRMNREEAAFRINLTQKQLEGKFGIEKKEANDQGKAGIPSLFDISISMPTDMMHEDSKKDKSDKPVRSRPSRWQEPDPLEKVQFMQDPQRKNQNDGNFKPFPQSQDQDMRLSSLPLTSNGDIDMRTLPPIQAPAQPTSPLQKSKAMLMMGNQKHDETRPIDIEQYKREAGFGAADPTKMDVDIRSIRGDTDIRNHNNIESMTGRDVDIRKTDVDGRQKQINLFDRQDIDIRHQAFSSSYQQQQSTTEDEGDDKLEIVINEEPEKDKDNRFSLEPKDIPANLPKRQRELYMRIQAQQKENLLQEQKDDRSDSEQSNIDWYSDDSNEGKLTIKCDEDMKETKEEEPACVSTTPINNNPSIKPSEMVEKLGDLSKINISEEVTKLLSSMRQNNAASISPKEISKPRDPRQAATSEEPKPARIDPRKARLSSTEEKVKPEKISIYEQGSIETESEGKDVDLRAIDKDLDLRSNFGDLDLRGSSSSSGRPDVDLRQLSLPFKAMQNYTPATEIDASYNSHPPVTWMVHIIDIPKPDYTGLKLSKQEAQTTGDPRLRKIFRLDLEEKDSPASPKQSPKSTPTVRVDPRIRKVEEPKLIPDAAMSYAQQMNVLQGSSFYQNLTSNQKVMLNQELSNRDQSGGTAVNEQVLQGILNALGLLQASVGPQQSQPQQQGPGAGGINGNVLSLLSTISNISQLGINPNLLQAQNSNQGMLGQIGPNPNILSGQQVNPNLLGGGGGQGNHLLNQIAQSVVQPGLLGAAPGIPNLPPDFPINFDPRNGGLLGNAPPFVPFPQQPPQQQQGGQGGPPPPQGDNQNFNFSDDFFP</sequence>
<feature type="zinc finger region" description="C3H1-type" evidence="5">
    <location>
        <begin position="337"/>
        <end position="360"/>
    </location>
</feature>
<feature type="compositionally biased region" description="Polar residues" evidence="6">
    <location>
        <begin position="731"/>
        <end position="742"/>
    </location>
</feature>
<comment type="caution">
    <text evidence="8">The sequence shown here is derived from an EMBL/GenBank/DDBJ whole genome shotgun (WGS) entry which is preliminary data.</text>
</comment>
<dbReference type="EMBL" id="LJIG01009271">
    <property type="protein sequence ID" value="KRT83414.1"/>
    <property type="molecule type" value="Genomic_DNA"/>
</dbReference>
<keyword evidence="2" id="KW-0677">Repeat</keyword>
<feature type="compositionally biased region" description="Basic and acidic residues" evidence="6">
    <location>
        <begin position="437"/>
        <end position="464"/>
    </location>
</feature>
<reference evidence="8 9" key="1">
    <citation type="submission" date="2015-09" db="EMBL/GenBank/DDBJ databases">
        <title>Draft genome of the scarab beetle Oryctes borbonicus.</title>
        <authorList>
            <person name="Meyer J.M."/>
            <person name="Markov G.V."/>
            <person name="Baskaran P."/>
            <person name="Herrmann M."/>
            <person name="Sommer R.J."/>
            <person name="Roedelsperger C."/>
        </authorList>
    </citation>
    <scope>NUCLEOTIDE SEQUENCE [LARGE SCALE GENOMIC DNA]</scope>
    <source>
        <strain evidence="8">OB123</strain>
        <tissue evidence="8">Whole animal</tissue>
    </source>
</reference>
<dbReference type="OrthoDB" id="411372at2759"/>
<evidence type="ECO:0000259" key="7">
    <source>
        <dbReference type="PROSITE" id="PS50103"/>
    </source>
</evidence>
<dbReference type="Gene3D" id="2.30.30.1190">
    <property type="match status" value="1"/>
</dbReference>
<evidence type="ECO:0000256" key="5">
    <source>
        <dbReference type="PROSITE-ProRule" id="PRU00723"/>
    </source>
</evidence>
<feature type="compositionally biased region" description="Basic residues" evidence="6">
    <location>
        <begin position="244"/>
        <end position="260"/>
    </location>
</feature>
<feature type="compositionally biased region" description="Basic and acidic residues" evidence="6">
    <location>
        <begin position="210"/>
        <end position="225"/>
    </location>
</feature>
<dbReference type="InterPro" id="IPR000571">
    <property type="entry name" value="Znf_CCCH"/>
</dbReference>
<evidence type="ECO:0000256" key="4">
    <source>
        <dbReference type="ARBA" id="ARBA00022833"/>
    </source>
</evidence>
<dbReference type="GO" id="GO:0003723">
    <property type="term" value="F:RNA binding"/>
    <property type="evidence" value="ECO:0007669"/>
    <property type="project" value="InterPro"/>
</dbReference>
<dbReference type="Pfam" id="PF14608">
    <property type="entry name" value="zf-CCCH_2"/>
    <property type="match status" value="2"/>
</dbReference>
<feature type="compositionally biased region" description="Low complexity" evidence="6">
    <location>
        <begin position="1190"/>
        <end position="1203"/>
    </location>
</feature>
<dbReference type="InterPro" id="IPR045124">
    <property type="entry name" value="Su(sable)-like"/>
</dbReference>
<keyword evidence="9" id="KW-1185">Reference proteome</keyword>
<feature type="region of interest" description="Disordered" evidence="6">
    <location>
        <begin position="942"/>
        <end position="962"/>
    </location>
</feature>
<feature type="region of interest" description="Disordered" evidence="6">
    <location>
        <begin position="160"/>
        <end position="281"/>
    </location>
</feature>
<dbReference type="GO" id="GO:0045892">
    <property type="term" value="P:negative regulation of DNA-templated transcription"/>
    <property type="evidence" value="ECO:0007669"/>
    <property type="project" value="InterPro"/>
</dbReference>
<dbReference type="PANTHER" id="PTHR13119">
    <property type="entry name" value="ZINC FINGER CCCH DOMAIN-CONTAINING PROTEI"/>
    <property type="match status" value="1"/>
</dbReference>
<evidence type="ECO:0000256" key="2">
    <source>
        <dbReference type="ARBA" id="ARBA00022737"/>
    </source>
</evidence>
<feature type="region of interest" description="Disordered" evidence="6">
    <location>
        <begin position="771"/>
        <end position="836"/>
    </location>
</feature>
<dbReference type="PANTHER" id="PTHR13119:SF12">
    <property type="entry name" value="PROTEIN SUPPRESSOR OF SABLE"/>
    <property type="match status" value="1"/>
</dbReference>
<feature type="non-terminal residue" evidence="8">
    <location>
        <position position="1203"/>
    </location>
</feature>
<feature type="compositionally biased region" description="Polar residues" evidence="6">
    <location>
        <begin position="950"/>
        <end position="960"/>
    </location>
</feature>
<feature type="domain" description="C3H1-type" evidence="7">
    <location>
        <begin position="309"/>
        <end position="336"/>
    </location>
</feature>
<keyword evidence="1 5" id="KW-0479">Metal-binding</keyword>
<feature type="region of interest" description="Disordered" evidence="6">
    <location>
        <begin position="1147"/>
        <end position="1203"/>
    </location>
</feature>
<accession>A0A0T6B7X9</accession>
<feature type="compositionally biased region" description="Acidic residues" evidence="6">
    <location>
        <begin position="20"/>
        <end position="36"/>
    </location>
</feature>
<dbReference type="Proteomes" id="UP000051574">
    <property type="component" value="Unassembled WGS sequence"/>
</dbReference>
<dbReference type="InterPro" id="IPR036855">
    <property type="entry name" value="Znf_CCCH_sf"/>
</dbReference>
<proteinExistence type="predicted"/>
<dbReference type="Pfam" id="PF18345">
    <property type="entry name" value="zf_CCCH_4"/>
    <property type="match status" value="1"/>
</dbReference>
<feature type="compositionally biased region" description="Basic and acidic residues" evidence="6">
    <location>
        <begin position="708"/>
        <end position="727"/>
    </location>
</feature>
<feature type="compositionally biased region" description="Basic and acidic residues" evidence="6">
    <location>
        <begin position="261"/>
        <end position="274"/>
    </location>
</feature>
<evidence type="ECO:0000313" key="9">
    <source>
        <dbReference type="Proteomes" id="UP000051574"/>
    </source>
</evidence>
<evidence type="ECO:0000256" key="6">
    <source>
        <dbReference type="SAM" id="MobiDB-lite"/>
    </source>
</evidence>
<feature type="compositionally biased region" description="Basic and acidic residues" evidence="6">
    <location>
        <begin position="782"/>
        <end position="823"/>
    </location>
</feature>
<keyword evidence="3 5" id="KW-0863">Zinc-finger</keyword>
<dbReference type="SUPFAM" id="SSF90229">
    <property type="entry name" value="CCCH zinc finger"/>
    <property type="match status" value="3"/>
</dbReference>
<dbReference type="GO" id="GO:0008270">
    <property type="term" value="F:zinc ion binding"/>
    <property type="evidence" value="ECO:0007669"/>
    <property type="project" value="UniProtKB-KW"/>
</dbReference>
<protein>
    <recommendedName>
        <fullName evidence="7">C3H1-type domain-containing protein</fullName>
    </recommendedName>
</protein>
<name>A0A0T6B7X9_9SCAR</name>
<dbReference type="Gene3D" id="4.10.1000.10">
    <property type="entry name" value="Zinc finger, CCCH-type"/>
    <property type="match status" value="1"/>
</dbReference>